<feature type="compositionally biased region" description="Low complexity" evidence="1">
    <location>
        <begin position="725"/>
        <end position="734"/>
    </location>
</feature>
<evidence type="ECO:0000256" key="1">
    <source>
        <dbReference type="SAM" id="MobiDB-lite"/>
    </source>
</evidence>
<proteinExistence type="predicted"/>
<reference evidence="2" key="1">
    <citation type="journal article" date="2015" name="Proc. Natl. Acad. Sci. U.S.A.">
        <title>Multiplexed metagenome mining using short DNA sequence tags facilitates targeted discovery of epoxyketone proteasome inhibitors.</title>
        <authorList>
            <person name="Owen J.G."/>
            <person name="Charlop-Powers Z."/>
            <person name="Smith A.G."/>
            <person name="Ternei M.A."/>
            <person name="Calle P.Y."/>
            <person name="Reddy B.V."/>
            <person name="Montiel D."/>
            <person name="Brady S.F."/>
        </authorList>
    </citation>
    <scope>NUCLEOTIDE SEQUENCE</scope>
</reference>
<evidence type="ECO:0000313" key="2">
    <source>
        <dbReference type="EMBL" id="AKA59386.1"/>
    </source>
</evidence>
<organism evidence="2">
    <name type="scientific">uncultured bacterium AB_9</name>
    <dbReference type="NCBI Taxonomy" id="1630012"/>
    <lineage>
        <taxon>Bacteria</taxon>
        <taxon>environmental samples</taxon>
    </lineage>
</organism>
<dbReference type="Gene3D" id="1.20.910.10">
    <property type="entry name" value="Heme oxygenase-like"/>
    <property type="match status" value="1"/>
</dbReference>
<protein>
    <recommendedName>
        <fullName evidence="3">Iron-containing redox enzyme family protein</fullName>
    </recommendedName>
</protein>
<dbReference type="SMART" id="SM01236">
    <property type="entry name" value="Haem_oxygenase_2"/>
    <property type="match status" value="1"/>
</dbReference>
<dbReference type="EMBL" id="KP830089">
    <property type="protein sequence ID" value="AKA59386.1"/>
    <property type="molecule type" value="Genomic_DNA"/>
</dbReference>
<dbReference type="Pfam" id="PF14518">
    <property type="entry name" value="Haem_oxygenas_2"/>
    <property type="match status" value="1"/>
</dbReference>
<dbReference type="AlphaFoldDB" id="A0A0E3M0A8"/>
<accession>A0A0E3M0A8</accession>
<feature type="region of interest" description="Disordered" evidence="1">
    <location>
        <begin position="708"/>
        <end position="734"/>
    </location>
</feature>
<dbReference type="InterPro" id="IPR016084">
    <property type="entry name" value="Haem_Oase-like_multi-hlx"/>
</dbReference>
<sequence>MTTTSTAVVTRARSGDPPDTSWLRAMYADLGDPESIVPDDVLEQVRAELRRPPGPALPEGDLAEQVSAMTAWSEREAAQFEQLWRRAEPDQGARDLVLRRAVLGCAPLALISGAWLQWLSSMAEADDPLTLQVLKLYAADVGAGHAHSSRGHAYLALLRHLQLADNAVPAAAMALERRVPDHAFYLPAILLLMSRRPEAFRPEILGADLCLRSVGLLPPLALVQAGTAAAADRAGLDPARSRVAGEPSGMAMARAAVGLCAGAEQDGVPGRILDGFRWAAAAVQRWNASLAAGLETACDPAAEMAQLLRLRAREGSVYHHDFPLAGRPLSQWLTEARTDPWPLLQVLSGSKLVRPGEPERSVLVNGLVGERGAMFRVFADDDLVTIRRWISSLPGGSQADAPAPERAGPPAAEPVRIRYPFAAPSAAAGDEPDLRTAYALLQHRTVSPAIRRYALDYVHAWLGRAGHRIDDSGLPLPAAWTAEGLRPWLATQHDRHAADFEAGAGSSVPTRDELIESTVQLAPLTMIDGAWLQGFTDYELASSSVGFSLFETYWDELGNGEQKLNHPLIYRQLVAQMGVELPPTGSLEFARWPGFQDRSFELPVYWLSIGRFPRTFLPEVLGLNLAMELSGVGGSYRRARIALVEHGFSTRFVDIHNTIDNVATGHSAWAADAIDSFMSALPGAGDPTARAAAWRRIRRGFRSLTPPDSLRARLAGGRARRAGRRSPSGRTHHA</sequence>
<name>A0A0E3M0A8_9BACT</name>
<evidence type="ECO:0008006" key="3">
    <source>
        <dbReference type="Google" id="ProtNLM"/>
    </source>
</evidence>